<reference evidence="3" key="1">
    <citation type="submission" date="2024-07" db="EMBL/GenBank/DDBJ databases">
        <title>Two chromosome-level genome assemblies of Korean endemic species Abeliophyllum distichum and Forsythia ovata (Oleaceae).</title>
        <authorList>
            <person name="Jang H."/>
        </authorList>
    </citation>
    <scope>NUCLEOTIDE SEQUENCE [LARGE SCALE GENOMIC DNA]</scope>
</reference>
<organism evidence="2 3">
    <name type="scientific">Forsythia ovata</name>
    <dbReference type="NCBI Taxonomy" id="205694"/>
    <lineage>
        <taxon>Eukaryota</taxon>
        <taxon>Viridiplantae</taxon>
        <taxon>Streptophyta</taxon>
        <taxon>Embryophyta</taxon>
        <taxon>Tracheophyta</taxon>
        <taxon>Spermatophyta</taxon>
        <taxon>Magnoliopsida</taxon>
        <taxon>eudicotyledons</taxon>
        <taxon>Gunneridae</taxon>
        <taxon>Pentapetalae</taxon>
        <taxon>asterids</taxon>
        <taxon>lamiids</taxon>
        <taxon>Lamiales</taxon>
        <taxon>Oleaceae</taxon>
        <taxon>Forsythieae</taxon>
        <taxon>Forsythia</taxon>
    </lineage>
</organism>
<protein>
    <submittedName>
        <fullName evidence="2">Zf-C3H1 domain-containing protein</fullName>
    </submittedName>
</protein>
<sequence>MGNEELKKKAAIDNSPRYSNYPSESREEGELSSYDDDDILDGSASPFIKCNALQEKPIEAERVTSTREDVKAGMLVPSTKSGDLVDLPTRATLHSNHHKSFEKNRGSFVPFVISFSDEDSGSDREESKQQNALVGKGKSLLLREK</sequence>
<gene>
    <name evidence="2" type="ORF">Fot_10724</name>
</gene>
<dbReference type="AlphaFoldDB" id="A0ABD1WHN2"/>
<accession>A0ABD1WHN2</accession>
<dbReference type="Proteomes" id="UP001604277">
    <property type="component" value="Unassembled WGS sequence"/>
</dbReference>
<dbReference type="EMBL" id="JBFOLJ010000003">
    <property type="protein sequence ID" value="KAL2549194.1"/>
    <property type="molecule type" value="Genomic_DNA"/>
</dbReference>
<evidence type="ECO:0000313" key="2">
    <source>
        <dbReference type="EMBL" id="KAL2549194.1"/>
    </source>
</evidence>
<evidence type="ECO:0000256" key="1">
    <source>
        <dbReference type="SAM" id="MobiDB-lite"/>
    </source>
</evidence>
<feature type="region of interest" description="Disordered" evidence="1">
    <location>
        <begin position="1"/>
        <end position="42"/>
    </location>
</feature>
<name>A0ABD1WHN2_9LAMI</name>
<evidence type="ECO:0000313" key="3">
    <source>
        <dbReference type="Proteomes" id="UP001604277"/>
    </source>
</evidence>
<feature type="region of interest" description="Disordered" evidence="1">
    <location>
        <begin position="118"/>
        <end position="145"/>
    </location>
</feature>
<proteinExistence type="predicted"/>
<comment type="caution">
    <text evidence="2">The sequence shown here is derived from an EMBL/GenBank/DDBJ whole genome shotgun (WGS) entry which is preliminary data.</text>
</comment>
<feature type="compositionally biased region" description="Basic and acidic residues" evidence="1">
    <location>
        <begin position="1"/>
        <end position="11"/>
    </location>
</feature>
<keyword evidence="3" id="KW-1185">Reference proteome</keyword>